<dbReference type="Gene3D" id="3.40.50.1000">
    <property type="entry name" value="HAD superfamily/HAD-like"/>
    <property type="match status" value="1"/>
</dbReference>
<dbReference type="PRINTS" id="PR00119">
    <property type="entry name" value="CATATPASE"/>
</dbReference>
<dbReference type="SFLD" id="SFLDS00003">
    <property type="entry name" value="Haloacid_Dehalogenase"/>
    <property type="match status" value="1"/>
</dbReference>
<dbReference type="GO" id="GO:0005524">
    <property type="term" value="F:ATP binding"/>
    <property type="evidence" value="ECO:0007669"/>
    <property type="project" value="InterPro"/>
</dbReference>
<proteinExistence type="predicted"/>
<dbReference type="InterPro" id="IPR008250">
    <property type="entry name" value="ATPase_P-typ_transduc_dom_A_sf"/>
</dbReference>
<dbReference type="Proteomes" id="UP000186341">
    <property type="component" value="Unassembled WGS sequence"/>
</dbReference>
<feature type="transmembrane region" description="Helical" evidence="7">
    <location>
        <begin position="220"/>
        <end position="242"/>
    </location>
</feature>
<feature type="transmembrane region" description="Helical" evidence="7">
    <location>
        <begin position="753"/>
        <end position="772"/>
    </location>
</feature>
<organism evidence="9 10">
    <name type="scientific">Ileibacterium valens</name>
    <dbReference type="NCBI Taxonomy" id="1862668"/>
    <lineage>
        <taxon>Bacteria</taxon>
        <taxon>Bacillati</taxon>
        <taxon>Bacillota</taxon>
        <taxon>Erysipelotrichia</taxon>
        <taxon>Erysipelotrichales</taxon>
        <taxon>Erysipelotrichaceae</taxon>
        <taxon>Ileibacterium</taxon>
    </lineage>
</organism>
<comment type="caution">
    <text evidence="9">The sequence shown here is derived from an EMBL/GenBank/DDBJ whole genome shotgun (WGS) entry which is preliminary data.</text>
</comment>
<evidence type="ECO:0000313" key="9">
    <source>
        <dbReference type="EMBL" id="OLU37902.1"/>
    </source>
</evidence>
<keyword evidence="4 7" id="KW-1133">Transmembrane helix</keyword>
<reference evidence="9 10" key="1">
    <citation type="submission" date="2016-11" db="EMBL/GenBank/DDBJ databases">
        <title>Description of two novel members of the family Erysipelotrichaceae: Ileibacterium lipovorans gen. nov., sp. nov. and Dubosiella newyorkensis, gen. nov., sp. nov.</title>
        <authorList>
            <person name="Cox L.M."/>
            <person name="Sohn J."/>
            <person name="Tyrrell K.L."/>
            <person name="Citron D.M."/>
            <person name="Lawson P.A."/>
            <person name="Patel N.B."/>
            <person name="Iizumi T."/>
            <person name="Perez-Perez G.I."/>
            <person name="Goldstein E.J."/>
            <person name="Blaser M.J."/>
        </authorList>
    </citation>
    <scope>NUCLEOTIDE SEQUENCE [LARGE SCALE GENOMIC DNA]</scope>
    <source>
        <strain evidence="9 10">NYU-BL-A3</strain>
    </source>
</reference>
<dbReference type="InterPro" id="IPR001757">
    <property type="entry name" value="P_typ_ATPase"/>
</dbReference>
<dbReference type="GO" id="GO:0016020">
    <property type="term" value="C:membrane"/>
    <property type="evidence" value="ECO:0007669"/>
    <property type="project" value="UniProtKB-SubCell"/>
</dbReference>
<dbReference type="InterPro" id="IPR018303">
    <property type="entry name" value="ATPase_P-typ_P_site"/>
</dbReference>
<evidence type="ECO:0000256" key="3">
    <source>
        <dbReference type="ARBA" id="ARBA00022967"/>
    </source>
</evidence>
<dbReference type="InterPro" id="IPR023214">
    <property type="entry name" value="HAD_sf"/>
</dbReference>
<evidence type="ECO:0000313" key="10">
    <source>
        <dbReference type="Proteomes" id="UP000186341"/>
    </source>
</evidence>
<feature type="compositionally biased region" description="Polar residues" evidence="6">
    <location>
        <begin position="7"/>
        <end position="21"/>
    </location>
</feature>
<dbReference type="Gene3D" id="3.40.1110.10">
    <property type="entry name" value="Calcium-transporting ATPase, cytoplasmic domain N"/>
    <property type="match status" value="1"/>
</dbReference>
<dbReference type="Gene3D" id="2.70.150.10">
    <property type="entry name" value="Calcium-transporting ATPase, cytoplasmic transduction domain A"/>
    <property type="match status" value="1"/>
</dbReference>
<feature type="region of interest" description="Disordered" evidence="6">
    <location>
        <begin position="1"/>
        <end position="21"/>
    </location>
</feature>
<name>A0A1U7NEA8_9FIRM</name>
<keyword evidence="3" id="KW-1278">Translocase</keyword>
<dbReference type="Gene3D" id="1.20.1110.10">
    <property type="entry name" value="Calcium-transporting ATPase, transmembrane domain"/>
    <property type="match status" value="1"/>
</dbReference>
<accession>A0A1U7NEA8</accession>
<feature type="transmembrane region" description="Helical" evidence="7">
    <location>
        <begin position="726"/>
        <end position="747"/>
    </location>
</feature>
<evidence type="ECO:0000256" key="4">
    <source>
        <dbReference type="ARBA" id="ARBA00022989"/>
    </source>
</evidence>
<dbReference type="PANTHER" id="PTHR42861">
    <property type="entry name" value="CALCIUM-TRANSPORTING ATPASE"/>
    <property type="match status" value="1"/>
</dbReference>
<keyword evidence="10" id="KW-1185">Reference proteome</keyword>
<evidence type="ECO:0000256" key="2">
    <source>
        <dbReference type="ARBA" id="ARBA00022692"/>
    </source>
</evidence>
<dbReference type="SFLD" id="SFLDF00027">
    <property type="entry name" value="p-type_atpase"/>
    <property type="match status" value="1"/>
</dbReference>
<comment type="subcellular location">
    <subcellularLocation>
        <location evidence="1">Membrane</location>
        <topology evidence="1">Multi-pass membrane protein</topology>
    </subcellularLocation>
</comment>
<feature type="transmembrane region" description="Helical" evidence="7">
    <location>
        <begin position="695"/>
        <end position="714"/>
    </location>
</feature>
<dbReference type="InterPro" id="IPR059000">
    <property type="entry name" value="ATPase_P-type_domA"/>
</dbReference>
<feature type="domain" description="P-type ATPase A" evidence="8">
    <location>
        <begin position="106"/>
        <end position="203"/>
    </location>
</feature>
<dbReference type="EMBL" id="MPJW01000186">
    <property type="protein sequence ID" value="OLU37902.1"/>
    <property type="molecule type" value="Genomic_DNA"/>
</dbReference>
<dbReference type="InterPro" id="IPR044492">
    <property type="entry name" value="P_typ_ATPase_HD_dom"/>
</dbReference>
<evidence type="ECO:0000256" key="5">
    <source>
        <dbReference type="ARBA" id="ARBA00023136"/>
    </source>
</evidence>
<dbReference type="AlphaFoldDB" id="A0A1U7NEA8"/>
<dbReference type="SFLD" id="SFLDG00002">
    <property type="entry name" value="C1.7:_P-type_atpase_like"/>
    <property type="match status" value="1"/>
</dbReference>
<dbReference type="Pfam" id="PF00702">
    <property type="entry name" value="Hydrolase"/>
    <property type="match status" value="1"/>
</dbReference>
<dbReference type="RefSeq" id="WP_075820474.1">
    <property type="nucleotide sequence ID" value="NZ_JBCLQM010000009.1"/>
</dbReference>
<feature type="transmembrane region" description="Helical" evidence="7">
    <location>
        <begin position="50"/>
        <end position="68"/>
    </location>
</feature>
<feature type="transmembrane region" description="Helical" evidence="7">
    <location>
        <begin position="600"/>
        <end position="622"/>
    </location>
</feature>
<evidence type="ECO:0000256" key="7">
    <source>
        <dbReference type="SAM" id="Phobius"/>
    </source>
</evidence>
<dbReference type="GO" id="GO:0016887">
    <property type="term" value="F:ATP hydrolysis activity"/>
    <property type="evidence" value="ECO:0007669"/>
    <property type="project" value="InterPro"/>
</dbReference>
<sequence>MQKIKTDQNSPANPTSLKTGLTKQEYENAPKNITEDSSQKSTGKIICEHVFTFFNFLNVVIAFFIVLTGSYRNLMFMGVVISNTVIGLWQELHSRKILSRLAIISQAHFQVLRDSEIVTIASDEIALNDLLILEQGNQVPVDGVLVSGACQVNESALTGESDDIDKSVGDPITSGSFVTAGKCMMQVENVGERTFMYSIMQQAKRSRRFPSQLRDSLNQIIHFCTLFLIPTGILLFVKMYFFSHTTWQQAVLSSSASMIGMIPEGLVILTSVALFVSVSKLAMQEVLVQELYCIETLARVSTLCLDKTGTITTGNMKVDDLIPMSDMDKDQCIQSLGLLYHSLDDENATAKAIRAYAPAIKNGSKADNIFPFSSRTKFSGAVFGDTTWIAGAYSFVFEKQDPEVTKKINSYADQGKRVLVLARGPKLTKLEKGNYELIALIVIEDEIRPDAKRILEYFRSQDVNLKVISGDAPTTVAALAKRAGVSGKAVDMAVWAKGHPENQGLAELMEECNVFGRVTPEQKKAMVLALKEKGQTVAMTGDGVNDVLALKEADCSIAMGSGTQAARSVASVILLKDQFDALPSILLEGRRVINNIQRTASLFLVKTLFSFGLSMLTLFWLARYPFEPIQLTLVSFLGVGLPSFVLTLEPNHARVSGNFLLNVLSKAIPGALTVIFMVVLTALLQTPLRMDAQTFSTVCTWAAGFNALWVLFYISQPLSWMRKALIITMTVAFFLAMIFLPKLYSVVFLTLPQYLYVAAMGIAIPLILKGLFKLNWKKVLNSRIFTREGWKKG</sequence>
<dbReference type="NCBIfam" id="TIGR01494">
    <property type="entry name" value="ATPase_P-type"/>
    <property type="match status" value="2"/>
</dbReference>
<dbReference type="SUPFAM" id="SSF81653">
    <property type="entry name" value="Calcium ATPase, transduction domain A"/>
    <property type="match status" value="1"/>
</dbReference>
<evidence type="ECO:0000256" key="6">
    <source>
        <dbReference type="SAM" id="MobiDB-lite"/>
    </source>
</evidence>
<keyword evidence="2 7" id="KW-0812">Transmembrane</keyword>
<evidence type="ECO:0000256" key="1">
    <source>
        <dbReference type="ARBA" id="ARBA00004141"/>
    </source>
</evidence>
<protein>
    <recommendedName>
        <fullName evidence="8">P-type ATPase A domain-containing protein</fullName>
    </recommendedName>
</protein>
<dbReference type="SUPFAM" id="SSF56784">
    <property type="entry name" value="HAD-like"/>
    <property type="match status" value="1"/>
</dbReference>
<dbReference type="InterPro" id="IPR036412">
    <property type="entry name" value="HAD-like_sf"/>
</dbReference>
<dbReference type="InterPro" id="IPR023298">
    <property type="entry name" value="ATPase_P-typ_TM_dom_sf"/>
</dbReference>
<keyword evidence="5 7" id="KW-0472">Membrane</keyword>
<feature type="transmembrane region" description="Helical" evidence="7">
    <location>
        <begin position="660"/>
        <end position="683"/>
    </location>
</feature>
<feature type="transmembrane region" description="Helical" evidence="7">
    <location>
        <begin position="628"/>
        <end position="648"/>
    </location>
</feature>
<dbReference type="PRINTS" id="PR00120">
    <property type="entry name" value="HATPASE"/>
</dbReference>
<feature type="transmembrane region" description="Helical" evidence="7">
    <location>
        <begin position="254"/>
        <end position="276"/>
    </location>
</feature>
<gene>
    <name evidence="9" type="ORF">BO222_09315</name>
</gene>
<dbReference type="Pfam" id="PF00122">
    <property type="entry name" value="E1-E2_ATPase"/>
    <property type="match status" value="1"/>
</dbReference>
<dbReference type="InterPro" id="IPR023299">
    <property type="entry name" value="ATPase_P-typ_cyto_dom_N"/>
</dbReference>
<dbReference type="SUPFAM" id="SSF81665">
    <property type="entry name" value="Calcium ATPase, transmembrane domain M"/>
    <property type="match status" value="1"/>
</dbReference>
<evidence type="ECO:0000259" key="8">
    <source>
        <dbReference type="Pfam" id="PF00122"/>
    </source>
</evidence>
<dbReference type="PROSITE" id="PS00154">
    <property type="entry name" value="ATPASE_E1_E2"/>
    <property type="match status" value="1"/>
</dbReference>